<organism evidence="1 2">
    <name type="scientific">Halosquirtibacter laminarini</name>
    <dbReference type="NCBI Taxonomy" id="3374600"/>
    <lineage>
        <taxon>Bacteria</taxon>
        <taxon>Pseudomonadati</taxon>
        <taxon>Bacteroidota</taxon>
        <taxon>Bacteroidia</taxon>
        <taxon>Marinilabiliales</taxon>
        <taxon>Prolixibacteraceae</taxon>
        <taxon>Halosquirtibacter</taxon>
    </lineage>
</organism>
<accession>A0AC61NNI4</accession>
<protein>
    <submittedName>
        <fullName evidence="1">Sigma 54-interacting transcriptional regulator</fullName>
    </submittedName>
</protein>
<dbReference type="Proteomes" id="UP000826212">
    <property type="component" value="Chromosome"/>
</dbReference>
<gene>
    <name evidence="1" type="ORF">K4L44_15300</name>
</gene>
<evidence type="ECO:0000313" key="1">
    <source>
        <dbReference type="EMBL" id="QZE13894.1"/>
    </source>
</evidence>
<evidence type="ECO:0000313" key="2">
    <source>
        <dbReference type="Proteomes" id="UP000826212"/>
    </source>
</evidence>
<dbReference type="EMBL" id="CP081303">
    <property type="protein sequence ID" value="QZE13894.1"/>
    <property type="molecule type" value="Genomic_DNA"/>
</dbReference>
<proteinExistence type="predicted"/>
<sequence>MERDTTICNHSGQPCNINDEMNLLFDISQTLIRSQDVSSTLSPILKMVCTHLNSDSSFLAILNRQRSQIVVGESYGLSPAQESKGKFKVGEGVIGRVVELARPVVIENLGDSKFFSNKMNQLTNRGANDTFICVPIFQEEQVVGTLSTTMSFSPKNNYESEKRLLSIIGTMLVQAVKTKRTQMEEIEKLRAENLGLKQTSSKAKNFSSIIGNSSKMKDVFNQVSLVAKTQSTVLIRGESGIGKEMIADSIHFSSDRAEKPFIKVNCSAIPEALIESELFGHERGAFTGADSRRKGRFELADGGTIFLDEIGDLPMSTQVKLLRVIQERTFERLGGTETLKTDVRFVCATNRNLEELMNTGEFREDLFYRINVFPLFIPALRERKNDIPLLVDHFIQKYNKQNNASIHRITQRAMDRLMMYSWPGNVRELENTIERACIMAHDNVIHSYSLPTTLQIEENIGEHKKDGLEETISSIEKQVIQKALTENKGSIRRTSEQLKISERKLGLRLSKYNIKASDYKNKKNTPI</sequence>
<keyword evidence="2" id="KW-1185">Reference proteome</keyword>
<name>A0AC61NNI4_9BACT</name>
<reference evidence="1" key="1">
    <citation type="submission" date="2021-08" db="EMBL/GenBank/DDBJ databases">
        <title>Novel anaerobic bacterium isolated from sea squirt in East Sea, Republic of Korea.</title>
        <authorList>
            <person name="Nguyen T.H."/>
            <person name="Li Z."/>
            <person name="Lee Y.-J."/>
            <person name="Ko J."/>
            <person name="Kim S.-G."/>
        </authorList>
    </citation>
    <scope>NUCLEOTIDE SEQUENCE</scope>
    <source>
        <strain evidence="1">KCTC 25031</strain>
    </source>
</reference>